<dbReference type="PANTHER" id="PTHR43540">
    <property type="entry name" value="PEROXYUREIDOACRYLATE/UREIDOACRYLATE AMIDOHYDROLASE-RELATED"/>
    <property type="match status" value="1"/>
</dbReference>
<dbReference type="OrthoDB" id="257098at2"/>
<reference evidence="4 5" key="1">
    <citation type="submission" date="2016-11" db="EMBL/GenBank/DDBJ databases">
        <authorList>
            <person name="Jaros S."/>
            <person name="Januszkiewicz K."/>
            <person name="Wedrychowicz H."/>
        </authorList>
    </citation>
    <scope>NUCLEOTIDE SEQUENCE [LARGE SCALE GENOMIC DNA]</scope>
    <source>
        <strain evidence="4 5">CGMCC 1.10681</strain>
    </source>
</reference>
<dbReference type="InterPro" id="IPR000868">
    <property type="entry name" value="Isochorismatase-like_dom"/>
</dbReference>
<dbReference type="EMBL" id="FRCZ01000005">
    <property type="protein sequence ID" value="SHN23404.1"/>
    <property type="molecule type" value="Genomic_DNA"/>
</dbReference>
<evidence type="ECO:0000256" key="1">
    <source>
        <dbReference type="ARBA" id="ARBA00006336"/>
    </source>
</evidence>
<dbReference type="SUPFAM" id="SSF52499">
    <property type="entry name" value="Isochorismatase-like hydrolases"/>
    <property type="match status" value="1"/>
</dbReference>
<dbReference type="Proteomes" id="UP000184184">
    <property type="component" value="Unassembled WGS sequence"/>
</dbReference>
<evidence type="ECO:0000313" key="4">
    <source>
        <dbReference type="EMBL" id="SHN23404.1"/>
    </source>
</evidence>
<dbReference type="GO" id="GO:0016787">
    <property type="term" value="F:hydrolase activity"/>
    <property type="evidence" value="ECO:0007669"/>
    <property type="project" value="UniProtKB-KW"/>
</dbReference>
<dbReference type="STRING" id="1027249.SAMN05216179_2673"/>
<comment type="similarity">
    <text evidence="1">Belongs to the isochorismatase family.</text>
</comment>
<dbReference type="AlphaFoldDB" id="A0A1M7PZZ5"/>
<keyword evidence="2" id="KW-0378">Hydrolase</keyword>
<feature type="domain" description="Isochorismatase-like" evidence="3">
    <location>
        <begin position="12"/>
        <end position="203"/>
    </location>
</feature>
<dbReference type="InterPro" id="IPR036380">
    <property type="entry name" value="Isochorismatase-like_sf"/>
</dbReference>
<organism evidence="4 5">
    <name type="scientific">Gracilibacillus kekensis</name>
    <dbReference type="NCBI Taxonomy" id="1027249"/>
    <lineage>
        <taxon>Bacteria</taxon>
        <taxon>Bacillati</taxon>
        <taxon>Bacillota</taxon>
        <taxon>Bacilli</taxon>
        <taxon>Bacillales</taxon>
        <taxon>Bacillaceae</taxon>
        <taxon>Gracilibacillus</taxon>
    </lineage>
</organism>
<name>A0A1M7PZZ5_9BACI</name>
<dbReference type="CDD" id="cd00431">
    <property type="entry name" value="cysteine_hydrolases"/>
    <property type="match status" value="1"/>
</dbReference>
<proteinExistence type="inferred from homology"/>
<evidence type="ECO:0000313" key="5">
    <source>
        <dbReference type="Proteomes" id="UP000184184"/>
    </source>
</evidence>
<sequence>MCYTNPNWRNSFLVTIDTQNDFTLPNAPAKIEGTLNILPKMKKLLNIYRKYELPIIHVIRLYKPDGSNVDICRREAIKSGLRFVTPDTEGAELVAEITPNTRTKINSELLLQNQFQLIGKNEWVMYKPRWGAFYNTNLEHFLRNKKVDTIVFSGCNFPNCPRTSIYQASERDFRIVMVKDAMSQVYEKGIEEMKNIGVNILEVNEIQDKLQEQERPSY</sequence>
<dbReference type="RefSeq" id="WP_073202343.1">
    <property type="nucleotide sequence ID" value="NZ_FRCZ01000005.1"/>
</dbReference>
<evidence type="ECO:0000259" key="3">
    <source>
        <dbReference type="Pfam" id="PF00857"/>
    </source>
</evidence>
<evidence type="ECO:0000256" key="2">
    <source>
        <dbReference type="ARBA" id="ARBA00022801"/>
    </source>
</evidence>
<dbReference type="PANTHER" id="PTHR43540:SF6">
    <property type="entry name" value="ISOCHORISMATASE-LIKE DOMAIN-CONTAINING PROTEIN"/>
    <property type="match status" value="1"/>
</dbReference>
<dbReference type="Pfam" id="PF00857">
    <property type="entry name" value="Isochorismatase"/>
    <property type="match status" value="1"/>
</dbReference>
<gene>
    <name evidence="4" type="ORF">SAMN05216179_2673</name>
</gene>
<dbReference type="Gene3D" id="3.40.50.850">
    <property type="entry name" value="Isochorismatase-like"/>
    <property type="match status" value="1"/>
</dbReference>
<dbReference type="InterPro" id="IPR050272">
    <property type="entry name" value="Isochorismatase-like_hydrls"/>
</dbReference>
<accession>A0A1M7PZZ5</accession>
<keyword evidence="5" id="KW-1185">Reference proteome</keyword>
<protein>
    <submittedName>
        <fullName evidence="4">Nicotinamidase-related amidase</fullName>
    </submittedName>
</protein>